<feature type="compositionally biased region" description="Basic and acidic residues" evidence="1">
    <location>
        <begin position="67"/>
        <end position="81"/>
    </location>
</feature>
<sequence>MRETDPFVQPSRAAGDASTLADEASTPASSFLFPVESGTGQKAGETMARFFARRERSNQETLLAENDDQKKRRVQREENAAKGRAPGKKGALVFVWELRGGNYIRTPGGRNNYEDLWDEYSAAQRRYDSFRNEWDLCEEFDQVETEVDCRPIKMVEDDDDDDDDMWQMLPDTLPTGFNQIDPSASVADLNRMHPLPLPSVTTESPTVIKTSSDMVEEAVYRRFGCDLGLQQEKIQSARTLPKDLVNDLNSIPLLDFNCPTSRINSDWKMDVKRFEAGASSADQKQLHYLVQEVDNPGPLFIIVTSATTVLEIIRQNWGPSVGVVTEYMLARGMPFHLCAKSSRCLFPPPAPVADPWPINSGLGYRGAHYTPTDSDYRCYEAARTRLLLTERGQVALRSGGLIARIASDVVSVDRALLGPSDRVTEQGVCFRPGNVPVAFWDEKLTEDEENLICGVYYVATGKLPSASRQLF</sequence>
<accession>A0AAD6XA18</accession>
<comment type="caution">
    <text evidence="2">The sequence shown here is derived from an EMBL/GenBank/DDBJ whole genome shotgun (WGS) entry which is preliminary data.</text>
</comment>
<name>A0AAD6XA18_9AGAR</name>
<reference evidence="2" key="1">
    <citation type="submission" date="2023-03" db="EMBL/GenBank/DDBJ databases">
        <title>Massive genome expansion in bonnet fungi (Mycena s.s.) driven by repeated elements and novel gene families across ecological guilds.</title>
        <authorList>
            <consortium name="Lawrence Berkeley National Laboratory"/>
            <person name="Harder C.B."/>
            <person name="Miyauchi S."/>
            <person name="Viragh M."/>
            <person name="Kuo A."/>
            <person name="Thoen E."/>
            <person name="Andreopoulos B."/>
            <person name="Lu D."/>
            <person name="Skrede I."/>
            <person name="Drula E."/>
            <person name="Henrissat B."/>
            <person name="Morin E."/>
            <person name="Kohler A."/>
            <person name="Barry K."/>
            <person name="LaButti K."/>
            <person name="Morin E."/>
            <person name="Salamov A."/>
            <person name="Lipzen A."/>
            <person name="Mereny Z."/>
            <person name="Hegedus B."/>
            <person name="Baldrian P."/>
            <person name="Stursova M."/>
            <person name="Weitz H."/>
            <person name="Taylor A."/>
            <person name="Grigoriev I.V."/>
            <person name="Nagy L.G."/>
            <person name="Martin F."/>
            <person name="Kauserud H."/>
        </authorList>
    </citation>
    <scope>NUCLEOTIDE SEQUENCE</scope>
    <source>
        <strain evidence="2">CBHHK200</strain>
    </source>
</reference>
<evidence type="ECO:0000313" key="3">
    <source>
        <dbReference type="Proteomes" id="UP001218188"/>
    </source>
</evidence>
<dbReference type="Proteomes" id="UP001218188">
    <property type="component" value="Unassembled WGS sequence"/>
</dbReference>
<evidence type="ECO:0000313" key="2">
    <source>
        <dbReference type="EMBL" id="KAJ7037644.1"/>
    </source>
</evidence>
<feature type="region of interest" description="Disordered" evidence="1">
    <location>
        <begin position="55"/>
        <end position="85"/>
    </location>
</feature>
<gene>
    <name evidence="2" type="ORF">C8F04DRAFT_952498</name>
</gene>
<feature type="region of interest" description="Disordered" evidence="1">
    <location>
        <begin position="1"/>
        <end position="40"/>
    </location>
</feature>
<dbReference type="AlphaFoldDB" id="A0AAD6XA18"/>
<evidence type="ECO:0000256" key="1">
    <source>
        <dbReference type="SAM" id="MobiDB-lite"/>
    </source>
</evidence>
<proteinExistence type="predicted"/>
<protein>
    <submittedName>
        <fullName evidence="2">Uncharacterized protein</fullName>
    </submittedName>
</protein>
<keyword evidence="3" id="KW-1185">Reference proteome</keyword>
<organism evidence="2 3">
    <name type="scientific">Mycena alexandri</name>
    <dbReference type="NCBI Taxonomy" id="1745969"/>
    <lineage>
        <taxon>Eukaryota</taxon>
        <taxon>Fungi</taxon>
        <taxon>Dikarya</taxon>
        <taxon>Basidiomycota</taxon>
        <taxon>Agaricomycotina</taxon>
        <taxon>Agaricomycetes</taxon>
        <taxon>Agaricomycetidae</taxon>
        <taxon>Agaricales</taxon>
        <taxon>Marasmiineae</taxon>
        <taxon>Mycenaceae</taxon>
        <taxon>Mycena</taxon>
    </lineage>
</organism>
<dbReference type="EMBL" id="JARJCM010000036">
    <property type="protein sequence ID" value="KAJ7037644.1"/>
    <property type="molecule type" value="Genomic_DNA"/>
</dbReference>